<evidence type="ECO:0000313" key="1">
    <source>
        <dbReference type="EMBL" id="SUC33735.1"/>
    </source>
</evidence>
<dbReference type="RefSeq" id="WP_011039808.1">
    <property type="nucleotide sequence ID" value="NZ_UGUA01000001.1"/>
</dbReference>
<protein>
    <submittedName>
        <fullName evidence="1">Uncharacterized protein</fullName>
    </submittedName>
</protein>
<dbReference type="EMBL" id="UGUA01000001">
    <property type="protein sequence ID" value="SUC33735.1"/>
    <property type="molecule type" value="Genomic_DNA"/>
</dbReference>
<sequence>MIKTAAIALVCGFIGAALYGRFFPAQSPYDYIAVANYTDSEGKMLPSAQIELVARRAEQMQKSGFIIFNGSAMYSYPAELAIPHNLVSRDK</sequence>
<dbReference type="AlphaFoldDB" id="A0A379FYG0"/>
<dbReference type="GeneID" id="89492347"/>
<name>A0A379FYG0_9GAMM</name>
<accession>A0A379FYG0</accession>
<reference evidence="1 2" key="1">
    <citation type="submission" date="2018-06" db="EMBL/GenBank/DDBJ databases">
        <authorList>
            <consortium name="Pathogen Informatics"/>
            <person name="Doyle S."/>
        </authorList>
    </citation>
    <scope>NUCLEOTIDE SEQUENCE [LARGE SCALE GENOMIC DNA]</scope>
    <source>
        <strain evidence="1 2">NCTC12026</strain>
    </source>
</reference>
<gene>
    <name evidence="1" type="ORF">NCTC12026_00056</name>
</gene>
<evidence type="ECO:0000313" key="2">
    <source>
        <dbReference type="Proteomes" id="UP000255129"/>
    </source>
</evidence>
<dbReference type="Proteomes" id="UP000255129">
    <property type="component" value="Unassembled WGS sequence"/>
</dbReference>
<dbReference type="OrthoDB" id="6626326at2"/>
<organism evidence="1 2">
    <name type="scientific">Providencia rustigianii</name>
    <dbReference type="NCBI Taxonomy" id="158850"/>
    <lineage>
        <taxon>Bacteria</taxon>
        <taxon>Pseudomonadati</taxon>
        <taxon>Pseudomonadota</taxon>
        <taxon>Gammaproteobacteria</taxon>
        <taxon>Enterobacterales</taxon>
        <taxon>Morganellaceae</taxon>
        <taxon>Providencia</taxon>
    </lineage>
</organism>
<proteinExistence type="predicted"/>